<evidence type="ECO:0000313" key="3">
    <source>
        <dbReference type="Proteomes" id="UP001233172"/>
    </source>
</evidence>
<evidence type="ECO:0000313" key="2">
    <source>
        <dbReference type="EMBL" id="KAK0055259.1"/>
    </source>
</evidence>
<comment type="caution">
    <text evidence="2">The sequence shown here is derived from an EMBL/GenBank/DDBJ whole genome shotgun (WGS) entry which is preliminary data.</text>
</comment>
<dbReference type="Proteomes" id="UP001233172">
    <property type="component" value="Unassembled WGS sequence"/>
</dbReference>
<reference evidence="2" key="2">
    <citation type="submission" date="2023-04" db="EMBL/GenBank/DDBJ databases">
        <authorList>
            <person name="Bu L."/>
            <person name="Lu L."/>
            <person name="Laidemitt M.R."/>
            <person name="Zhang S.M."/>
            <person name="Mutuku M."/>
            <person name="Mkoji G."/>
            <person name="Steinauer M."/>
            <person name="Loker E.S."/>
        </authorList>
    </citation>
    <scope>NUCLEOTIDE SEQUENCE</scope>
    <source>
        <strain evidence="2">KasaAsao</strain>
        <tissue evidence="2">Whole Snail</tissue>
    </source>
</reference>
<feature type="compositionally biased region" description="Polar residues" evidence="1">
    <location>
        <begin position="13"/>
        <end position="22"/>
    </location>
</feature>
<name>A0AAD8BIJ7_BIOPF</name>
<gene>
    <name evidence="2" type="ORF">Bpfe_015273</name>
</gene>
<evidence type="ECO:0000256" key="1">
    <source>
        <dbReference type="SAM" id="MobiDB-lite"/>
    </source>
</evidence>
<accession>A0AAD8BIJ7</accession>
<dbReference type="EMBL" id="JASAOG010000071">
    <property type="protein sequence ID" value="KAK0055259.1"/>
    <property type="molecule type" value="Genomic_DNA"/>
</dbReference>
<keyword evidence="3" id="KW-1185">Reference proteome</keyword>
<feature type="region of interest" description="Disordered" evidence="1">
    <location>
        <begin position="1"/>
        <end position="88"/>
    </location>
</feature>
<organism evidence="2 3">
    <name type="scientific">Biomphalaria pfeifferi</name>
    <name type="common">Bloodfluke planorb</name>
    <name type="synonym">Freshwater snail</name>
    <dbReference type="NCBI Taxonomy" id="112525"/>
    <lineage>
        <taxon>Eukaryota</taxon>
        <taxon>Metazoa</taxon>
        <taxon>Spiralia</taxon>
        <taxon>Lophotrochozoa</taxon>
        <taxon>Mollusca</taxon>
        <taxon>Gastropoda</taxon>
        <taxon>Heterobranchia</taxon>
        <taxon>Euthyneura</taxon>
        <taxon>Panpulmonata</taxon>
        <taxon>Hygrophila</taxon>
        <taxon>Lymnaeoidea</taxon>
        <taxon>Planorbidae</taxon>
        <taxon>Biomphalaria</taxon>
    </lineage>
</organism>
<proteinExistence type="predicted"/>
<protein>
    <submittedName>
        <fullName evidence="2">Thrombospondin type-1 domain-containing protein 7A</fullName>
    </submittedName>
</protein>
<sequence>MPSESKQMRHKQNIISGSTNLPRLSHPHKYAVHPISTSPSFASLPDSAVHSAQRSRKNLPLLEKASQDSGHASIPRSRTVSPEEFSLENNDVLNRTGSSTYIKGYSPLHVQTSVESGNECPTPNLLWLIG</sequence>
<dbReference type="AlphaFoldDB" id="A0AAD8BIJ7"/>
<reference evidence="2" key="1">
    <citation type="journal article" date="2023" name="PLoS Negl. Trop. Dis.">
        <title>A genome sequence for Biomphalaria pfeifferi, the major vector snail for the human-infecting parasite Schistosoma mansoni.</title>
        <authorList>
            <person name="Bu L."/>
            <person name="Lu L."/>
            <person name="Laidemitt M.R."/>
            <person name="Zhang S.M."/>
            <person name="Mutuku M."/>
            <person name="Mkoji G."/>
            <person name="Steinauer M."/>
            <person name="Loker E.S."/>
        </authorList>
    </citation>
    <scope>NUCLEOTIDE SEQUENCE</scope>
    <source>
        <strain evidence="2">KasaAsao</strain>
    </source>
</reference>